<protein>
    <submittedName>
        <fullName evidence="2">Helix-turn-helix</fullName>
    </submittedName>
</protein>
<dbReference type="AlphaFoldDB" id="A0A1I0CJ32"/>
<dbReference type="PROSITE" id="PS50943">
    <property type="entry name" value="HTH_CROC1"/>
    <property type="match status" value="1"/>
</dbReference>
<dbReference type="SUPFAM" id="SSF47413">
    <property type="entry name" value="lambda repressor-like DNA-binding domains"/>
    <property type="match status" value="1"/>
</dbReference>
<organism evidence="2 3">
    <name type="scientific">Oceanobacillus limi</name>
    <dbReference type="NCBI Taxonomy" id="930131"/>
    <lineage>
        <taxon>Bacteria</taxon>
        <taxon>Bacillati</taxon>
        <taxon>Bacillota</taxon>
        <taxon>Bacilli</taxon>
        <taxon>Bacillales</taxon>
        <taxon>Bacillaceae</taxon>
        <taxon>Oceanobacillus</taxon>
    </lineage>
</organism>
<dbReference type="CDD" id="cd00093">
    <property type="entry name" value="HTH_XRE"/>
    <property type="match status" value="1"/>
</dbReference>
<feature type="domain" description="HTH cro/C1-type" evidence="1">
    <location>
        <begin position="6"/>
        <end position="60"/>
    </location>
</feature>
<evidence type="ECO:0000259" key="1">
    <source>
        <dbReference type="PROSITE" id="PS50943"/>
    </source>
</evidence>
<reference evidence="2 3" key="1">
    <citation type="submission" date="2016-10" db="EMBL/GenBank/DDBJ databases">
        <authorList>
            <person name="de Groot N.N."/>
        </authorList>
    </citation>
    <scope>NUCLEOTIDE SEQUENCE [LARGE SCALE GENOMIC DNA]</scope>
    <source>
        <strain evidence="2 3">IBRC-M 10780</strain>
    </source>
</reference>
<dbReference type="SMART" id="SM00530">
    <property type="entry name" value="HTH_XRE"/>
    <property type="match status" value="1"/>
</dbReference>
<dbReference type="InterPro" id="IPR010982">
    <property type="entry name" value="Lambda_DNA-bd_dom_sf"/>
</dbReference>
<dbReference type="STRING" id="930131.SAMN05216389_106245"/>
<gene>
    <name evidence="2" type="ORF">SAMN05216389_106245</name>
</gene>
<dbReference type="GO" id="GO:0003677">
    <property type="term" value="F:DNA binding"/>
    <property type="evidence" value="ECO:0007669"/>
    <property type="project" value="InterPro"/>
</dbReference>
<keyword evidence="3" id="KW-1185">Reference proteome</keyword>
<dbReference type="Pfam" id="PF01381">
    <property type="entry name" value="HTH_3"/>
    <property type="match status" value="1"/>
</dbReference>
<sequence length="270" mass="32556">MKREWLIRIRESKQLTQAQVASYAFIDRGYYSQIETGKRNPSNTVAMNIAKVLDFDPLKFYHNDLNQQAEQDDSLTGEVRQFFRSDRNGEILYLYNNFDMYSKHAISFLLTGIEKGNYCLIIDYVVNINYLKEKLVSLVKQKEIEQYIYFINKEEFMNYETRDIVDYFHRLIEGFETGNIIRIWSHEQEYKEHDWLSKLESVLSKKLPKYRSNKFLFIRSYDASIVMAVAHIRMMRNYPYLMTDFEIVDSPFYQFNQSFRFPSLFIQEKM</sequence>
<name>A0A1I0CJ32_9BACI</name>
<dbReference type="RefSeq" id="WP_090868987.1">
    <property type="nucleotide sequence ID" value="NZ_FOHE01000006.1"/>
</dbReference>
<dbReference type="EMBL" id="FOHE01000006">
    <property type="protein sequence ID" value="SET19164.1"/>
    <property type="molecule type" value="Genomic_DNA"/>
</dbReference>
<evidence type="ECO:0000313" key="3">
    <source>
        <dbReference type="Proteomes" id="UP000198618"/>
    </source>
</evidence>
<dbReference type="Proteomes" id="UP000198618">
    <property type="component" value="Unassembled WGS sequence"/>
</dbReference>
<proteinExistence type="predicted"/>
<accession>A0A1I0CJ32</accession>
<dbReference type="InterPro" id="IPR001387">
    <property type="entry name" value="Cro/C1-type_HTH"/>
</dbReference>
<evidence type="ECO:0000313" key="2">
    <source>
        <dbReference type="EMBL" id="SET19164.1"/>
    </source>
</evidence>
<dbReference type="Gene3D" id="1.10.260.40">
    <property type="entry name" value="lambda repressor-like DNA-binding domains"/>
    <property type="match status" value="1"/>
</dbReference>
<dbReference type="OrthoDB" id="1859224at2"/>